<dbReference type="GO" id="GO:0005886">
    <property type="term" value="C:plasma membrane"/>
    <property type="evidence" value="ECO:0007669"/>
    <property type="project" value="TreeGrafter"/>
</dbReference>
<keyword evidence="1" id="KW-0812">Transmembrane</keyword>
<keyword evidence="1" id="KW-1133">Transmembrane helix</keyword>
<feature type="transmembrane region" description="Helical" evidence="1">
    <location>
        <begin position="109"/>
        <end position="129"/>
    </location>
</feature>
<dbReference type="InterPro" id="IPR022837">
    <property type="entry name" value="MsrQ-like"/>
</dbReference>
<evidence type="ECO:0000256" key="1">
    <source>
        <dbReference type="SAM" id="Phobius"/>
    </source>
</evidence>
<dbReference type="GO" id="GO:0010181">
    <property type="term" value="F:FMN binding"/>
    <property type="evidence" value="ECO:0007669"/>
    <property type="project" value="TreeGrafter"/>
</dbReference>
<dbReference type="Proteomes" id="UP000587991">
    <property type="component" value="Unassembled WGS sequence"/>
</dbReference>
<accession>A0A847RWW3</accession>
<name>A0A847RWW3_9NEIS</name>
<evidence type="ECO:0000313" key="3">
    <source>
        <dbReference type="Proteomes" id="UP000587991"/>
    </source>
</evidence>
<feature type="transmembrane region" description="Helical" evidence="1">
    <location>
        <begin position="47"/>
        <end position="67"/>
    </location>
</feature>
<dbReference type="PANTHER" id="PTHR36964">
    <property type="entry name" value="PROTEIN-METHIONINE-SULFOXIDE REDUCTASE HEME-BINDING SUBUNIT MSRQ"/>
    <property type="match status" value="1"/>
</dbReference>
<keyword evidence="1" id="KW-0472">Membrane</keyword>
<evidence type="ECO:0000313" key="2">
    <source>
        <dbReference type="EMBL" id="NLR75650.1"/>
    </source>
</evidence>
<feature type="transmembrane region" description="Helical" evidence="1">
    <location>
        <begin position="79"/>
        <end position="97"/>
    </location>
</feature>
<dbReference type="EMBL" id="JABAIM010000002">
    <property type="protein sequence ID" value="NLR75650.1"/>
    <property type="molecule type" value="Genomic_DNA"/>
</dbReference>
<proteinExistence type="predicted"/>
<organism evidence="2 3">
    <name type="scientific">Leeia aquatica</name>
    <dbReference type="NCBI Taxonomy" id="2725557"/>
    <lineage>
        <taxon>Bacteria</taxon>
        <taxon>Pseudomonadati</taxon>
        <taxon>Pseudomonadota</taxon>
        <taxon>Betaproteobacteria</taxon>
        <taxon>Neisseriales</taxon>
        <taxon>Leeiaceae</taxon>
        <taxon>Leeia</taxon>
    </lineage>
</organism>
<dbReference type="RefSeq" id="WP_168877301.1">
    <property type="nucleotide sequence ID" value="NZ_JABAIM010000002.1"/>
</dbReference>
<dbReference type="PANTHER" id="PTHR36964:SF1">
    <property type="entry name" value="PROTEIN-METHIONINE-SULFOXIDE REDUCTASE HEME-BINDING SUBUNIT MSRQ"/>
    <property type="match status" value="1"/>
</dbReference>
<feature type="transmembrane region" description="Helical" evidence="1">
    <location>
        <begin position="173"/>
        <end position="190"/>
    </location>
</feature>
<reference evidence="2 3" key="1">
    <citation type="submission" date="2020-04" db="EMBL/GenBank/DDBJ databases">
        <title>Draft genome of Leeia sp. IMCC25680.</title>
        <authorList>
            <person name="Song J."/>
            <person name="Cho J.-C."/>
        </authorList>
    </citation>
    <scope>NUCLEOTIDE SEQUENCE [LARGE SCALE GENOMIC DNA]</scope>
    <source>
        <strain evidence="2 3">IMCC25680</strain>
    </source>
</reference>
<evidence type="ECO:0008006" key="4">
    <source>
        <dbReference type="Google" id="ProtNLM"/>
    </source>
</evidence>
<feature type="transmembrane region" description="Helical" evidence="1">
    <location>
        <begin position="9"/>
        <end position="27"/>
    </location>
</feature>
<dbReference type="AlphaFoldDB" id="A0A847RWW3"/>
<protein>
    <recommendedName>
        <fullName evidence="4">DMSO/TMAO reductase YedYZ, heme-binding membrane subunit</fullName>
    </recommendedName>
</protein>
<keyword evidence="3" id="KW-1185">Reference proteome</keyword>
<dbReference type="GO" id="GO:0020037">
    <property type="term" value="F:heme binding"/>
    <property type="evidence" value="ECO:0007669"/>
    <property type="project" value="TreeGrafter"/>
</dbReference>
<dbReference type="GO" id="GO:0016679">
    <property type="term" value="F:oxidoreductase activity, acting on diphenols and related substances as donors"/>
    <property type="evidence" value="ECO:0007669"/>
    <property type="project" value="TreeGrafter"/>
</dbReference>
<sequence length="203" mass="22412">MQHWHRGHTFWLICTLGIVAGITAILWDAHTLELALRSCVRLTARSSLALFLLTFCSSALHTLWPSALTQTLLRYRRQLGLSFATSHLIHACLFIQLGLLNPVLGKEVFAAPMLILGGSGYLMIALLAATSNEAAIRMLGGALWKRLHTFGVYWLWLLFVLTVGKRLAQGPLYSAMLAALLIGLVLRLWGQRQLRARIAAAAS</sequence>
<feature type="transmembrane region" description="Helical" evidence="1">
    <location>
        <begin position="150"/>
        <end position="167"/>
    </location>
</feature>
<gene>
    <name evidence="2" type="ORF">HF682_10800</name>
</gene>
<comment type="caution">
    <text evidence="2">The sequence shown here is derived from an EMBL/GenBank/DDBJ whole genome shotgun (WGS) entry which is preliminary data.</text>
</comment>